<keyword evidence="2" id="KW-1185">Reference proteome</keyword>
<dbReference type="AlphaFoldDB" id="E4V748"/>
<gene>
    <name evidence="1" type="ORF">MGYG_08839</name>
</gene>
<evidence type="ECO:0000313" key="2">
    <source>
        <dbReference type="Proteomes" id="UP000002669"/>
    </source>
</evidence>
<organism evidence="2">
    <name type="scientific">Arthroderma gypseum (strain ATCC MYA-4604 / CBS 118893)</name>
    <name type="common">Microsporum gypseum</name>
    <dbReference type="NCBI Taxonomy" id="535722"/>
    <lineage>
        <taxon>Eukaryota</taxon>
        <taxon>Fungi</taxon>
        <taxon>Dikarya</taxon>
        <taxon>Ascomycota</taxon>
        <taxon>Pezizomycotina</taxon>
        <taxon>Eurotiomycetes</taxon>
        <taxon>Eurotiomycetidae</taxon>
        <taxon>Onygenales</taxon>
        <taxon>Arthrodermataceae</taxon>
        <taxon>Nannizzia</taxon>
    </lineage>
</organism>
<dbReference type="GeneID" id="10024500"/>
<reference evidence="2" key="1">
    <citation type="journal article" date="2012" name="MBio">
        <title>Comparative genome analysis of Trichophyton rubrum and related dermatophytes reveals candidate genes involved in infection.</title>
        <authorList>
            <person name="Martinez D.A."/>
            <person name="Oliver B.G."/>
            <person name="Graeser Y."/>
            <person name="Goldberg J.M."/>
            <person name="Li W."/>
            <person name="Martinez-Rossi N.M."/>
            <person name="Monod M."/>
            <person name="Shelest E."/>
            <person name="Barton R.C."/>
            <person name="Birch E."/>
            <person name="Brakhage A.A."/>
            <person name="Chen Z."/>
            <person name="Gurr S.J."/>
            <person name="Heiman D."/>
            <person name="Heitman J."/>
            <person name="Kosti I."/>
            <person name="Rossi A."/>
            <person name="Saif S."/>
            <person name="Samalova M."/>
            <person name="Saunders C.W."/>
            <person name="Shea T."/>
            <person name="Summerbell R.C."/>
            <person name="Xu J."/>
            <person name="Young S."/>
            <person name="Zeng Q."/>
            <person name="Birren B.W."/>
            <person name="Cuomo C.A."/>
            <person name="White T.C."/>
        </authorList>
    </citation>
    <scope>NUCLEOTIDE SEQUENCE [LARGE SCALE GENOMIC DNA]</scope>
    <source>
        <strain evidence="2">ATCC MYA-4604 / CBS 118893</strain>
    </source>
</reference>
<protein>
    <submittedName>
        <fullName evidence="1">Uncharacterized protein</fullName>
    </submittedName>
</protein>
<dbReference type="HOGENOM" id="CLU_1618585_0_0_1"/>
<dbReference type="VEuPathDB" id="FungiDB:MGYG_08839"/>
<sequence>MTKKTRQTLSSHHQEEASSICKGRAASVAVCGAVCLAVNRPPPAAEEKEPDGFRDRSFSSLSPSACISEDFQCHGNAVVVHTAGDDDQAAAEADEVELEVEAGAAKSEKNPRCRCGCGDVLEGEGIGIGERLAAPCMMHRRDHTSLFTVLPFCSAEASLTNSDS</sequence>
<evidence type="ECO:0000313" key="1">
    <source>
        <dbReference type="EMBL" id="EFQ96914.1"/>
    </source>
</evidence>
<dbReference type="RefSeq" id="XP_003169291.1">
    <property type="nucleotide sequence ID" value="XM_003169243.1"/>
</dbReference>
<dbReference type="InParanoid" id="E4V748"/>
<accession>E4V748</accession>
<name>E4V748_ARTGP</name>
<proteinExistence type="predicted"/>
<dbReference type="EMBL" id="DS989831">
    <property type="protein sequence ID" value="EFQ96914.1"/>
    <property type="molecule type" value="Genomic_DNA"/>
</dbReference>
<dbReference type="Proteomes" id="UP000002669">
    <property type="component" value="Unassembled WGS sequence"/>
</dbReference>